<dbReference type="EMBL" id="CP136924">
    <property type="protein sequence ID" value="WXA02430.1"/>
    <property type="molecule type" value="Genomic_DNA"/>
</dbReference>
<dbReference type="SUPFAM" id="SSF49464">
    <property type="entry name" value="Carboxypeptidase regulatory domain-like"/>
    <property type="match status" value="1"/>
</dbReference>
<protein>
    <recommendedName>
        <fullName evidence="4">Carboxypeptidase regulatory-like domain-containing protein</fullName>
    </recommendedName>
</protein>
<proteinExistence type="predicted"/>
<evidence type="ECO:0000313" key="2">
    <source>
        <dbReference type="EMBL" id="WXA12408.1"/>
    </source>
</evidence>
<dbReference type="RefSeq" id="WP_338731406.1">
    <property type="nucleotide sequence ID" value="NZ_CP136924.1"/>
</dbReference>
<evidence type="ECO:0000313" key="1">
    <source>
        <dbReference type="EMBL" id="WXA02430.1"/>
    </source>
</evidence>
<keyword evidence="3" id="KW-1185">Reference proteome</keyword>
<organism evidence="2">
    <name type="scientific">Mangrovimonas cancribranchiae</name>
    <dbReference type="NCBI Taxonomy" id="3080055"/>
    <lineage>
        <taxon>Bacteria</taxon>
        <taxon>Pseudomonadati</taxon>
        <taxon>Bacteroidota</taxon>
        <taxon>Flavobacteriia</taxon>
        <taxon>Flavobacteriales</taxon>
        <taxon>Flavobacteriaceae</taxon>
        <taxon>Mangrovimonas</taxon>
    </lineage>
</organism>
<evidence type="ECO:0000313" key="3">
    <source>
        <dbReference type="Proteomes" id="UP001368318"/>
    </source>
</evidence>
<sequence>MKKYVLTFLILIITVSCGPYRKTKHGYKIKGKTEIVFNGTDKSLNEKCLISGFVYSRDTKDFPTSARVKIGEFETETNENGFFSLIVEPGIYNISTNYIGNNEEKIENVELKKNTRLIIMFELGTAAMY</sequence>
<dbReference type="KEGG" id="mcaa:R3L15_09760"/>
<reference evidence="2 3" key="1">
    <citation type="submission" date="2023-10" db="EMBL/GenBank/DDBJ databases">
        <title>Culture-based analysis of two novel bacteria associated with mangrove crab gills.</title>
        <authorList>
            <person name="Yang X."/>
            <person name="Garuglieri E."/>
            <person name="Van Goethem M.W."/>
            <person name="Fusi M."/>
            <person name="Marasco R."/>
            <person name="Daffonchio D.G."/>
        </authorList>
    </citation>
    <scope>NUCLEOTIDE SEQUENCE</scope>
    <source>
        <strain evidence="2">UG2-1</strain>
        <strain evidence="1">UG2-2</strain>
        <strain evidence="3">UG2_2</strain>
    </source>
</reference>
<name>A0AAU6P626_9FLAO</name>
<dbReference type="Proteomes" id="UP001368318">
    <property type="component" value="Chromosome"/>
</dbReference>
<dbReference type="InterPro" id="IPR008969">
    <property type="entry name" value="CarboxyPept-like_regulatory"/>
</dbReference>
<evidence type="ECO:0008006" key="4">
    <source>
        <dbReference type="Google" id="ProtNLM"/>
    </source>
</evidence>
<dbReference type="EMBL" id="CP136925">
    <property type="protein sequence ID" value="WXA12408.1"/>
    <property type="molecule type" value="Genomic_DNA"/>
</dbReference>
<gene>
    <name evidence="2" type="ORF">R3L15_09760</name>
    <name evidence="1" type="ORF">R3L16_11825</name>
</gene>
<dbReference type="Gene3D" id="2.60.40.1120">
    <property type="entry name" value="Carboxypeptidase-like, regulatory domain"/>
    <property type="match status" value="1"/>
</dbReference>
<dbReference type="PROSITE" id="PS51257">
    <property type="entry name" value="PROKAR_LIPOPROTEIN"/>
    <property type="match status" value="1"/>
</dbReference>
<accession>A0AAU6P626</accession>
<dbReference type="AlphaFoldDB" id="A0AAU6P626"/>